<comment type="similarity">
    <text evidence="2 13">In the N-terminal section; belongs to the cytochrome P450 family.</text>
</comment>
<dbReference type="Gene3D" id="2.40.30.10">
    <property type="entry name" value="Translation factors"/>
    <property type="match status" value="1"/>
</dbReference>
<dbReference type="SUPFAM" id="SSF63380">
    <property type="entry name" value="Riboflavin synthase domain-like"/>
    <property type="match status" value="1"/>
</dbReference>
<protein>
    <recommendedName>
        <fullName evidence="13">Bifunctional cytochrome P450/NADPH--P450 reductase</fullName>
    </recommendedName>
    <domain>
        <recommendedName>
            <fullName evidence="13">Cytochrome P450</fullName>
            <ecNumber evidence="13">1.14.14.1</ecNumber>
        </recommendedName>
    </domain>
    <domain>
        <recommendedName>
            <fullName evidence="13">NADPH--cytochrome P450 reductase</fullName>
            <ecNumber evidence="13">1.6.2.4</ecNumber>
        </recommendedName>
    </domain>
</protein>
<comment type="caution">
    <text evidence="17">The sequence shown here is derived from an EMBL/GenBank/DDBJ whole genome shotgun (WGS) entry which is preliminary data.</text>
</comment>
<dbReference type="Pfam" id="PF00258">
    <property type="entry name" value="Flavodoxin_1"/>
    <property type="match status" value="1"/>
</dbReference>
<dbReference type="InterPro" id="IPR017938">
    <property type="entry name" value="Riboflavin_synthase-like_b-brl"/>
</dbReference>
<dbReference type="InterPro" id="IPR017972">
    <property type="entry name" value="Cyt_P450_CS"/>
</dbReference>
<dbReference type="PANTHER" id="PTHR19384">
    <property type="entry name" value="NITRIC OXIDE SYNTHASE-RELATED"/>
    <property type="match status" value="1"/>
</dbReference>
<dbReference type="Gene3D" id="1.10.630.10">
    <property type="entry name" value="Cytochrome P450"/>
    <property type="match status" value="1"/>
</dbReference>
<dbReference type="Pfam" id="PF00667">
    <property type="entry name" value="FAD_binding_1"/>
    <property type="match status" value="1"/>
</dbReference>
<dbReference type="SUPFAM" id="SSF52218">
    <property type="entry name" value="Flavoproteins"/>
    <property type="match status" value="1"/>
</dbReference>
<keyword evidence="8 13" id="KW-0274">FAD</keyword>
<name>A0ABP9NV09_9PSEU</name>
<keyword evidence="11 13" id="KW-0408">Iron</keyword>
<dbReference type="EC" id="1.14.14.1" evidence="13"/>
<dbReference type="Pfam" id="PF00067">
    <property type="entry name" value="p450"/>
    <property type="match status" value="1"/>
</dbReference>
<dbReference type="PROSITE" id="PS00086">
    <property type="entry name" value="CYTOCHROME_P450"/>
    <property type="match status" value="1"/>
</dbReference>
<dbReference type="InterPro" id="IPR036396">
    <property type="entry name" value="Cyt_P450_sf"/>
</dbReference>
<dbReference type="Pfam" id="PF00175">
    <property type="entry name" value="NAD_binding_1"/>
    <property type="match status" value="1"/>
</dbReference>
<evidence type="ECO:0000259" key="15">
    <source>
        <dbReference type="PROSITE" id="PS50902"/>
    </source>
</evidence>
<dbReference type="PRINTS" id="PR00463">
    <property type="entry name" value="EP450I"/>
</dbReference>
<gene>
    <name evidence="17" type="primary">cypB</name>
    <name evidence="17" type="ORF">GCM10023320_63260</name>
</gene>
<dbReference type="InterPro" id="IPR017927">
    <property type="entry name" value="FAD-bd_FR_type"/>
</dbReference>
<sequence length="1059" mass="116525">MALEQIPQPHPTPLVGNLPDMDPRGTVQGLMRLAAEHGPIYRLDLPGTALVVVGGQELAHELCDETRFEKQLHRPLREVREFAGDGLFTAETGEHNWQVAHRILMPAFGPPALRTMFDGMADIAEQLLLKWERLGPDNVIDVADNTTRLTLDTIALCAFSYRFNSLYRDEMHPFVGAMVRALVESGTRTRRLPLQNRLMLLSRRQFDEDKSIMYSIADRLIAERRRQPSPPGQRDILDTMLEAADPETGERLSDENIRYQLVTFLIAGHETTSGLLTFTLYELLRHPGVLARARAQVDEVLGDRRATLADLPRLGYLDQILRETLRLWPTAPAFAVRPLDEETRIGGGRYAVRRDDVLLVLTPVLHRDPAVWEDPERFDPDRFAFDRAQQLPPDAWKPFGNGRRSCIGRGFALQEAQLFLAMLLQRFDLEPADPAYELVIHETLTMKPEGFTMRVRRRPVAIVDAGVRSAGDEAAAERPEPAVTGNGVPIRVLYGSNSGTSEAFAQRIANDARRRGYTPSIDPLDTATGHLPTDGVVVIVTSSYEGQPPDNARRFTAWTDSLAAGSLDGVRYAVFGCGNTDWARTYQAIPTLIDDKLAAAGAERLMERGAANARGDFFGDFDAWYEGFWPAVATALGHASAEPEPTAELEVAFVGAVREPLLRTNELALGTIVANRELTSPDAPPGRSKRHLEIALPEGMSYRAGDYLAVLPLNPAAAVDRALSRYDLAYDAQLVVQFSGTGDTFLPTGQPITAGELLSSYVELSAPAGRRQIAQLADSTPCPPERDALRALVTDDDTYTREVLDKRVSLLDLLVRYPSVQLPFGTFLQTLPPLAPRQYSISSSPRWSDDHVTLTIAVLTAPALSGIGVYEGAASTYLAGARPGTKVAVSVRPSQTAFHPPQSLDTPIVMVAAGSGIAPFRGFLQDRALCAAEEGVTPAPALLFFGCDHPDVDLLYRDELAEWEQDGIVSLRAAFSGRPDGDVRYVQDRLWADRADVVDLVRRGAIFYVCGDGRRMAPAVYDTCTRIYQEATGATAADAEAWIADMQRNRARYVADVFA</sequence>
<dbReference type="PRINTS" id="PR00385">
    <property type="entry name" value="P450"/>
</dbReference>
<evidence type="ECO:0000256" key="5">
    <source>
        <dbReference type="ARBA" id="ARBA00022630"/>
    </source>
</evidence>
<comment type="catalytic activity">
    <reaction evidence="13">
        <text>an organic molecule + reduced [NADPH--hemoprotein reductase] + O2 = an alcohol + oxidized [NADPH--hemoprotein reductase] + H2O + H(+)</text>
        <dbReference type="Rhea" id="RHEA:17149"/>
        <dbReference type="Rhea" id="RHEA-COMP:11964"/>
        <dbReference type="Rhea" id="RHEA-COMP:11965"/>
        <dbReference type="ChEBI" id="CHEBI:15377"/>
        <dbReference type="ChEBI" id="CHEBI:15378"/>
        <dbReference type="ChEBI" id="CHEBI:15379"/>
        <dbReference type="ChEBI" id="CHEBI:30879"/>
        <dbReference type="ChEBI" id="CHEBI:57618"/>
        <dbReference type="ChEBI" id="CHEBI:58210"/>
        <dbReference type="ChEBI" id="CHEBI:142491"/>
        <dbReference type="EC" id="1.14.14.1"/>
    </reaction>
</comment>
<keyword evidence="12 13" id="KW-0503">Monooxygenase</keyword>
<evidence type="ECO:0000256" key="10">
    <source>
        <dbReference type="ARBA" id="ARBA00023002"/>
    </source>
</evidence>
<dbReference type="InterPro" id="IPR002401">
    <property type="entry name" value="Cyt_P450_E_grp-I"/>
</dbReference>
<keyword evidence="9 13" id="KW-0521">NADP</keyword>
<evidence type="ECO:0000256" key="11">
    <source>
        <dbReference type="ARBA" id="ARBA00023004"/>
    </source>
</evidence>
<dbReference type="InterPro" id="IPR023206">
    <property type="entry name" value="Bifunctional_P450_P450_red"/>
</dbReference>
<evidence type="ECO:0000256" key="2">
    <source>
        <dbReference type="ARBA" id="ARBA00010018"/>
    </source>
</evidence>
<dbReference type="InterPro" id="IPR039261">
    <property type="entry name" value="FNR_nucleotide-bd"/>
</dbReference>
<keyword evidence="6 13" id="KW-0288">FMN</keyword>
<evidence type="ECO:0000256" key="3">
    <source>
        <dbReference type="ARBA" id="ARBA00022448"/>
    </source>
</evidence>
<evidence type="ECO:0000256" key="6">
    <source>
        <dbReference type="ARBA" id="ARBA00022643"/>
    </source>
</evidence>
<feature type="domain" description="FAD-binding FR-type" evidence="16">
    <location>
        <begin position="665"/>
        <end position="901"/>
    </location>
</feature>
<dbReference type="PANTHER" id="PTHR19384:SF127">
    <property type="entry name" value="BIFUNCTIONAL CYTOCHROME P450_NADPH--P450 REDUCTASE"/>
    <property type="match status" value="1"/>
</dbReference>
<evidence type="ECO:0000313" key="18">
    <source>
        <dbReference type="Proteomes" id="UP001500804"/>
    </source>
</evidence>
<evidence type="ECO:0000256" key="13">
    <source>
        <dbReference type="PIRNR" id="PIRNR000209"/>
    </source>
</evidence>
<dbReference type="InterPro" id="IPR001128">
    <property type="entry name" value="Cyt_P450"/>
</dbReference>
<keyword evidence="18" id="KW-1185">Reference proteome</keyword>
<dbReference type="Proteomes" id="UP001500804">
    <property type="component" value="Unassembled WGS sequence"/>
</dbReference>
<dbReference type="RefSeq" id="WP_345610105.1">
    <property type="nucleotide sequence ID" value="NZ_BAABJO010000030.1"/>
</dbReference>
<accession>A0ABP9NV09</accession>
<keyword evidence="13" id="KW-0249">Electron transport</keyword>
<dbReference type="PIRSF" id="PIRSF000209">
    <property type="entry name" value="Bifunctional_P450_P450R"/>
    <property type="match status" value="1"/>
</dbReference>
<dbReference type="PROSITE" id="PS51384">
    <property type="entry name" value="FAD_FR"/>
    <property type="match status" value="1"/>
</dbReference>
<feature type="domain" description="Flavodoxin-like" evidence="15">
    <location>
        <begin position="490"/>
        <end position="629"/>
    </location>
</feature>
<keyword evidence="7 13" id="KW-0479">Metal-binding</keyword>
<dbReference type="InterPro" id="IPR003097">
    <property type="entry name" value="CysJ-like_FAD-binding"/>
</dbReference>
<evidence type="ECO:0000256" key="1">
    <source>
        <dbReference type="ARBA" id="ARBA00001971"/>
    </source>
</evidence>
<evidence type="ECO:0000256" key="14">
    <source>
        <dbReference type="SAM" id="MobiDB-lite"/>
    </source>
</evidence>
<feature type="region of interest" description="Disordered" evidence="14">
    <location>
        <begin position="1"/>
        <end position="21"/>
    </location>
</feature>
<dbReference type="InterPro" id="IPR008254">
    <property type="entry name" value="Flavodoxin/NO_synth"/>
</dbReference>
<proteinExistence type="inferred from homology"/>
<evidence type="ECO:0000256" key="7">
    <source>
        <dbReference type="ARBA" id="ARBA00022723"/>
    </source>
</evidence>
<keyword evidence="10 13" id="KW-0560">Oxidoreductase</keyword>
<dbReference type="InterPro" id="IPR029039">
    <property type="entry name" value="Flavoprotein-like_sf"/>
</dbReference>
<dbReference type="CDD" id="cd11068">
    <property type="entry name" value="CYP120A1"/>
    <property type="match status" value="1"/>
</dbReference>
<comment type="catalytic activity">
    <reaction evidence="13">
        <text>2 oxidized [cytochrome P450] + NADPH = 2 reduced [cytochrome P450] + NADP(+) + H(+)</text>
        <dbReference type="Rhea" id="RHEA:24040"/>
        <dbReference type="Rhea" id="RHEA-COMP:14627"/>
        <dbReference type="Rhea" id="RHEA-COMP:14628"/>
        <dbReference type="ChEBI" id="CHEBI:15378"/>
        <dbReference type="ChEBI" id="CHEBI:55376"/>
        <dbReference type="ChEBI" id="CHEBI:57783"/>
        <dbReference type="ChEBI" id="CHEBI:58349"/>
        <dbReference type="ChEBI" id="CHEBI:60344"/>
        <dbReference type="EC" id="1.6.2.4"/>
    </reaction>
</comment>
<evidence type="ECO:0000256" key="12">
    <source>
        <dbReference type="ARBA" id="ARBA00023033"/>
    </source>
</evidence>
<dbReference type="PROSITE" id="PS50902">
    <property type="entry name" value="FLAVODOXIN_LIKE"/>
    <property type="match status" value="1"/>
</dbReference>
<organism evidence="17 18">
    <name type="scientific">Pseudonocardia adelaidensis</name>
    <dbReference type="NCBI Taxonomy" id="648754"/>
    <lineage>
        <taxon>Bacteria</taxon>
        <taxon>Bacillati</taxon>
        <taxon>Actinomycetota</taxon>
        <taxon>Actinomycetes</taxon>
        <taxon>Pseudonocardiales</taxon>
        <taxon>Pseudonocardiaceae</taxon>
        <taxon>Pseudonocardia</taxon>
    </lineage>
</organism>
<dbReference type="InterPro" id="IPR023173">
    <property type="entry name" value="NADPH_Cyt_P450_Rdtase_alpha"/>
</dbReference>
<keyword evidence="3 13" id="KW-0813">Transport</keyword>
<keyword evidence="5 13" id="KW-0285">Flavoprotein</keyword>
<reference evidence="18" key="1">
    <citation type="journal article" date="2019" name="Int. J. Syst. Evol. Microbiol.">
        <title>The Global Catalogue of Microorganisms (GCM) 10K type strain sequencing project: providing services to taxonomists for standard genome sequencing and annotation.</title>
        <authorList>
            <consortium name="The Broad Institute Genomics Platform"/>
            <consortium name="The Broad Institute Genome Sequencing Center for Infectious Disease"/>
            <person name="Wu L."/>
            <person name="Ma J."/>
        </authorList>
    </citation>
    <scope>NUCLEOTIDE SEQUENCE [LARGE SCALE GENOMIC DNA]</scope>
    <source>
        <strain evidence="18">JCM 18302</strain>
    </source>
</reference>
<dbReference type="InterPro" id="IPR001433">
    <property type="entry name" value="OxRdtase_FAD/NAD-bd"/>
</dbReference>
<dbReference type="CDD" id="cd06206">
    <property type="entry name" value="bifunctional_CYPOR"/>
    <property type="match status" value="1"/>
</dbReference>
<dbReference type="EC" id="1.6.2.4" evidence="13"/>
<dbReference type="Gene3D" id="3.40.50.360">
    <property type="match status" value="1"/>
</dbReference>
<dbReference type="Gene3D" id="3.40.50.80">
    <property type="entry name" value="Nucleotide-binding domain of ferredoxin-NADP reductase (FNR) module"/>
    <property type="match status" value="1"/>
</dbReference>
<evidence type="ECO:0000256" key="8">
    <source>
        <dbReference type="ARBA" id="ARBA00022827"/>
    </source>
</evidence>
<comment type="cofactor">
    <cofactor evidence="13">
        <name>FAD</name>
        <dbReference type="ChEBI" id="CHEBI:57692"/>
    </cofactor>
    <cofactor evidence="13">
        <name>FMN</name>
        <dbReference type="ChEBI" id="CHEBI:58210"/>
    </cofactor>
</comment>
<dbReference type="Gene3D" id="1.20.990.10">
    <property type="entry name" value="NADPH-cytochrome p450 Reductase, Chain A, domain 3"/>
    <property type="match status" value="1"/>
</dbReference>
<evidence type="ECO:0000256" key="9">
    <source>
        <dbReference type="ARBA" id="ARBA00022857"/>
    </source>
</evidence>
<keyword evidence="4 13" id="KW-0349">Heme</keyword>
<dbReference type="SUPFAM" id="SSF48264">
    <property type="entry name" value="Cytochrome P450"/>
    <property type="match status" value="1"/>
</dbReference>
<dbReference type="SUPFAM" id="SSF52343">
    <property type="entry name" value="Ferredoxin reductase-like, C-terminal NADP-linked domain"/>
    <property type="match status" value="1"/>
</dbReference>
<evidence type="ECO:0000259" key="16">
    <source>
        <dbReference type="PROSITE" id="PS51384"/>
    </source>
</evidence>
<evidence type="ECO:0000256" key="4">
    <source>
        <dbReference type="ARBA" id="ARBA00022617"/>
    </source>
</evidence>
<comment type="cofactor">
    <cofactor evidence="1 13">
        <name>heme</name>
        <dbReference type="ChEBI" id="CHEBI:30413"/>
    </cofactor>
</comment>
<dbReference type="EMBL" id="BAABJO010000030">
    <property type="protein sequence ID" value="GAA5134781.1"/>
    <property type="molecule type" value="Genomic_DNA"/>
</dbReference>
<evidence type="ECO:0000313" key="17">
    <source>
        <dbReference type="EMBL" id="GAA5134781.1"/>
    </source>
</evidence>